<dbReference type="InterPro" id="IPR057326">
    <property type="entry name" value="KR_dom"/>
</dbReference>
<dbReference type="InterPro" id="IPR036291">
    <property type="entry name" value="NAD(P)-bd_dom_sf"/>
</dbReference>
<dbReference type="SUPFAM" id="SSF51735">
    <property type="entry name" value="NAD(P)-binding Rossmann-fold domains"/>
    <property type="match status" value="1"/>
</dbReference>
<dbReference type="EC" id="1.1.1.47" evidence="4"/>
<dbReference type="EMBL" id="CP054836">
    <property type="protein sequence ID" value="QKV19059.1"/>
    <property type="molecule type" value="Genomic_DNA"/>
</dbReference>
<evidence type="ECO:0000313" key="4">
    <source>
        <dbReference type="EMBL" id="QKV19059.1"/>
    </source>
</evidence>
<dbReference type="Proteomes" id="UP000509367">
    <property type="component" value="Chromosome"/>
</dbReference>
<proteinExistence type="inferred from homology"/>
<reference evidence="4 5" key="1">
    <citation type="submission" date="2020-06" db="EMBL/GenBank/DDBJ databases">
        <title>Oricola thermophila sp. nov. isolated from a tidal sediments.</title>
        <authorList>
            <person name="Kwon K.K."/>
            <person name="Yang S.-H."/>
            <person name="Park M.-J."/>
        </authorList>
    </citation>
    <scope>NUCLEOTIDE SEQUENCE [LARGE SCALE GENOMIC DNA]</scope>
    <source>
        <strain evidence="4 5">MEBiC13590</strain>
    </source>
</reference>
<dbReference type="InterPro" id="IPR020904">
    <property type="entry name" value="Sc_DH/Rdtase_CS"/>
</dbReference>
<dbReference type="PRINTS" id="PR00080">
    <property type="entry name" value="SDRFAMILY"/>
</dbReference>
<evidence type="ECO:0000313" key="5">
    <source>
        <dbReference type="Proteomes" id="UP000509367"/>
    </source>
</evidence>
<dbReference type="PANTHER" id="PTHR42760">
    <property type="entry name" value="SHORT-CHAIN DEHYDROGENASES/REDUCTASES FAMILY MEMBER"/>
    <property type="match status" value="1"/>
</dbReference>
<dbReference type="Gene3D" id="3.40.50.720">
    <property type="entry name" value="NAD(P)-binding Rossmann-like Domain"/>
    <property type="match status" value="1"/>
</dbReference>
<dbReference type="FunFam" id="3.40.50.720:FF:000084">
    <property type="entry name" value="Short-chain dehydrogenase reductase"/>
    <property type="match status" value="1"/>
</dbReference>
<evidence type="ECO:0000256" key="2">
    <source>
        <dbReference type="ARBA" id="ARBA00023002"/>
    </source>
</evidence>
<dbReference type="KEGG" id="orm:HTY61_11660"/>
<evidence type="ECO:0000256" key="1">
    <source>
        <dbReference type="ARBA" id="ARBA00006484"/>
    </source>
</evidence>
<sequence length="269" mass="28348">MTDALFDVSGTVVLVSGGSRGIGLAIAKAFLSRGAKVIITGRNEDTLRAACDAVTPAPFAMTYQPCDVADTDAISACVDAVIADHGRIDTLVNCAGINKRMPALDYTPEDFDRIIDTNLRGAFFMAQTVGRQMVKQGSGSQINIGSLSTYGSLAQVAPYGMSKSALSSMTRVMALEWGRHGVRVNEVAPGFILTDLTGKLWSDPNLQAWNKTVTPMGRMGAVEDLIGAAIFLASPAAAFLTGQVIRVDGGASAGINWPIDGEFTVELRD</sequence>
<dbReference type="Pfam" id="PF13561">
    <property type="entry name" value="adh_short_C2"/>
    <property type="match status" value="1"/>
</dbReference>
<dbReference type="PRINTS" id="PR00081">
    <property type="entry name" value="GDHRDH"/>
</dbReference>
<dbReference type="GO" id="GO:0047936">
    <property type="term" value="F:glucose 1-dehydrogenase [NAD(P)+] activity"/>
    <property type="evidence" value="ECO:0007669"/>
    <property type="project" value="UniProtKB-EC"/>
</dbReference>
<dbReference type="NCBIfam" id="NF005559">
    <property type="entry name" value="PRK07231.1"/>
    <property type="match status" value="1"/>
</dbReference>
<dbReference type="AlphaFoldDB" id="A0A6N1VIQ6"/>
<evidence type="ECO:0000259" key="3">
    <source>
        <dbReference type="SMART" id="SM00822"/>
    </source>
</evidence>
<gene>
    <name evidence="4" type="ORF">HTY61_11660</name>
</gene>
<keyword evidence="2 4" id="KW-0560">Oxidoreductase</keyword>
<dbReference type="InterPro" id="IPR002347">
    <property type="entry name" value="SDR_fam"/>
</dbReference>
<comment type="similarity">
    <text evidence="1">Belongs to the short-chain dehydrogenases/reductases (SDR) family.</text>
</comment>
<protein>
    <submittedName>
        <fullName evidence="4">Glucose 1-dehydrogenase</fullName>
        <ecNumber evidence="4">1.1.1.47</ecNumber>
    </submittedName>
</protein>
<dbReference type="SMART" id="SM00822">
    <property type="entry name" value="PKS_KR"/>
    <property type="match status" value="1"/>
</dbReference>
<keyword evidence="5" id="KW-1185">Reference proteome</keyword>
<dbReference type="PROSITE" id="PS00061">
    <property type="entry name" value="ADH_SHORT"/>
    <property type="match status" value="1"/>
</dbReference>
<organism evidence="4 5">
    <name type="scientific">Oricola thermophila</name>
    <dbReference type="NCBI Taxonomy" id="2742145"/>
    <lineage>
        <taxon>Bacteria</taxon>
        <taxon>Pseudomonadati</taxon>
        <taxon>Pseudomonadota</taxon>
        <taxon>Alphaproteobacteria</taxon>
        <taxon>Hyphomicrobiales</taxon>
        <taxon>Ahrensiaceae</taxon>
        <taxon>Oricola</taxon>
    </lineage>
</organism>
<name>A0A6N1VIQ6_9HYPH</name>
<dbReference type="RefSeq" id="WP_175276951.1">
    <property type="nucleotide sequence ID" value="NZ_CP054836.1"/>
</dbReference>
<feature type="domain" description="Ketoreductase" evidence="3">
    <location>
        <begin position="11"/>
        <end position="180"/>
    </location>
</feature>
<dbReference type="PANTHER" id="PTHR42760:SF115">
    <property type="entry name" value="3-OXOACYL-[ACYL-CARRIER-PROTEIN] REDUCTASE FABG"/>
    <property type="match status" value="1"/>
</dbReference>
<accession>A0A6N1VIQ6</accession>